<dbReference type="GO" id="GO:1990904">
    <property type="term" value="C:ribonucleoprotein complex"/>
    <property type="evidence" value="ECO:0007669"/>
    <property type="project" value="UniProtKB-KW"/>
</dbReference>
<dbReference type="EMBL" id="RQHW01000047">
    <property type="protein sequence ID" value="TGN18367.1"/>
    <property type="molecule type" value="Genomic_DNA"/>
</dbReference>
<dbReference type="Pfam" id="PF00411">
    <property type="entry name" value="Ribosomal_S11"/>
    <property type="match status" value="1"/>
</dbReference>
<evidence type="ECO:0000256" key="10">
    <source>
        <dbReference type="SAM" id="MobiDB-lite"/>
    </source>
</evidence>
<dbReference type="InterPro" id="IPR019981">
    <property type="entry name" value="Ribosomal_uS11_bac-type"/>
</dbReference>
<proteinExistence type="inferred from homology"/>
<protein>
    <recommendedName>
        <fullName evidence="6 8">Small ribosomal subunit protein uS11</fullName>
    </recommendedName>
</protein>
<evidence type="ECO:0000313" key="12">
    <source>
        <dbReference type="Proteomes" id="UP000298058"/>
    </source>
</evidence>
<evidence type="ECO:0000256" key="4">
    <source>
        <dbReference type="ARBA" id="ARBA00022980"/>
    </source>
</evidence>
<sequence>MAEKEAKGKKDTKKVKKKEKKNVPRGKVYIQASFNNTIVSVTDMVGNVLSWSSSGMMGFRGSKKSTPYAAQIAATNAAEKAIEATGLSEVDVMVSGPGIGRESAIRSLTTKGLSIKLIKDVTPLPHNGCRPRKRRRV</sequence>
<gene>
    <name evidence="8" type="primary">rpsK</name>
    <name evidence="11" type="ORF">EHS15_13265</name>
</gene>
<dbReference type="PANTHER" id="PTHR11759">
    <property type="entry name" value="40S RIBOSOMAL PROTEIN S14/30S RIBOSOMAL PROTEIN S11"/>
    <property type="match status" value="1"/>
</dbReference>
<keyword evidence="3 8" id="KW-0694">RNA-binding</keyword>
<dbReference type="GO" id="GO:0003735">
    <property type="term" value="F:structural constituent of ribosome"/>
    <property type="evidence" value="ECO:0007669"/>
    <property type="project" value="InterPro"/>
</dbReference>
<evidence type="ECO:0000256" key="3">
    <source>
        <dbReference type="ARBA" id="ARBA00022884"/>
    </source>
</evidence>
<name>A0A4R9LYE3_9LEPT</name>
<dbReference type="InterPro" id="IPR036967">
    <property type="entry name" value="Ribosomal_uS11_sf"/>
</dbReference>
<feature type="region of interest" description="Disordered" evidence="10">
    <location>
        <begin position="1"/>
        <end position="22"/>
    </location>
</feature>
<dbReference type="PROSITE" id="PS00054">
    <property type="entry name" value="RIBOSOMAL_S11"/>
    <property type="match status" value="1"/>
</dbReference>
<dbReference type="GO" id="GO:0005840">
    <property type="term" value="C:ribosome"/>
    <property type="evidence" value="ECO:0007669"/>
    <property type="project" value="UniProtKB-KW"/>
</dbReference>
<keyword evidence="5 8" id="KW-0687">Ribonucleoprotein</keyword>
<dbReference type="InterPro" id="IPR001971">
    <property type="entry name" value="Ribosomal_uS11"/>
</dbReference>
<dbReference type="GO" id="GO:0019843">
    <property type="term" value="F:rRNA binding"/>
    <property type="evidence" value="ECO:0007669"/>
    <property type="project" value="UniProtKB-UniRule"/>
</dbReference>
<accession>A0A4R9LYE3</accession>
<keyword evidence="4 8" id="KW-0689">Ribosomal protein</keyword>
<comment type="function">
    <text evidence="7 8">Located on the platform of the 30S subunit, it bridges several disparate RNA helices of the 16S rRNA. Forms part of the Shine-Dalgarno cleft in the 70S ribosome.</text>
</comment>
<keyword evidence="12" id="KW-1185">Reference proteome</keyword>
<organism evidence="11 12">
    <name type="scientific">Leptospira idonii</name>
    <dbReference type="NCBI Taxonomy" id="1193500"/>
    <lineage>
        <taxon>Bacteria</taxon>
        <taxon>Pseudomonadati</taxon>
        <taxon>Spirochaetota</taxon>
        <taxon>Spirochaetia</taxon>
        <taxon>Leptospirales</taxon>
        <taxon>Leptospiraceae</taxon>
        <taxon>Leptospira</taxon>
    </lineage>
</organism>
<dbReference type="PIRSF" id="PIRSF002131">
    <property type="entry name" value="Ribosomal_S11"/>
    <property type="match status" value="1"/>
</dbReference>
<evidence type="ECO:0000256" key="7">
    <source>
        <dbReference type="ARBA" id="ARBA00058053"/>
    </source>
</evidence>
<keyword evidence="2 8" id="KW-0699">rRNA-binding</keyword>
<dbReference type="NCBIfam" id="TIGR03632">
    <property type="entry name" value="uS11_bact"/>
    <property type="match status" value="1"/>
</dbReference>
<dbReference type="Proteomes" id="UP000298058">
    <property type="component" value="Unassembled WGS sequence"/>
</dbReference>
<evidence type="ECO:0000256" key="9">
    <source>
        <dbReference type="RuleBase" id="RU003629"/>
    </source>
</evidence>
<dbReference type="FunFam" id="3.30.420.80:FF:000001">
    <property type="entry name" value="30S ribosomal protein S11"/>
    <property type="match status" value="1"/>
</dbReference>
<dbReference type="NCBIfam" id="NF003698">
    <property type="entry name" value="PRK05309.1"/>
    <property type="match status" value="1"/>
</dbReference>
<evidence type="ECO:0000313" key="11">
    <source>
        <dbReference type="EMBL" id="TGN18367.1"/>
    </source>
</evidence>
<evidence type="ECO:0000256" key="1">
    <source>
        <dbReference type="ARBA" id="ARBA00006194"/>
    </source>
</evidence>
<dbReference type="GO" id="GO:0006412">
    <property type="term" value="P:translation"/>
    <property type="evidence" value="ECO:0007669"/>
    <property type="project" value="UniProtKB-UniRule"/>
</dbReference>
<dbReference type="InterPro" id="IPR018102">
    <property type="entry name" value="Ribosomal_uS11_CS"/>
</dbReference>
<feature type="compositionally biased region" description="Basic residues" evidence="10">
    <location>
        <begin position="10"/>
        <end position="22"/>
    </location>
</feature>
<dbReference type="Gene3D" id="3.30.420.80">
    <property type="entry name" value="Ribosomal protein S11"/>
    <property type="match status" value="1"/>
</dbReference>
<reference evidence="11" key="1">
    <citation type="journal article" date="2019" name="PLoS Negl. Trop. Dis.">
        <title>Revisiting the worldwide diversity of Leptospira species in the environment.</title>
        <authorList>
            <person name="Vincent A.T."/>
            <person name="Schiettekatte O."/>
            <person name="Bourhy P."/>
            <person name="Veyrier F.J."/>
            <person name="Picardeau M."/>
        </authorList>
    </citation>
    <scope>NUCLEOTIDE SEQUENCE [LARGE SCALE GENOMIC DNA]</scope>
    <source>
        <strain evidence="11">201300427</strain>
    </source>
</reference>
<dbReference type="HAMAP" id="MF_01310">
    <property type="entry name" value="Ribosomal_uS11"/>
    <property type="match status" value="1"/>
</dbReference>
<evidence type="ECO:0000256" key="8">
    <source>
        <dbReference type="HAMAP-Rule" id="MF_01310"/>
    </source>
</evidence>
<dbReference type="RefSeq" id="WP_135761051.1">
    <property type="nucleotide sequence ID" value="NZ_RQHW01000047.1"/>
</dbReference>
<evidence type="ECO:0000256" key="5">
    <source>
        <dbReference type="ARBA" id="ARBA00023274"/>
    </source>
</evidence>
<dbReference type="SUPFAM" id="SSF53137">
    <property type="entry name" value="Translational machinery components"/>
    <property type="match status" value="1"/>
</dbReference>
<dbReference type="OrthoDB" id="9806415at2"/>
<comment type="subunit">
    <text evidence="8">Part of the 30S ribosomal subunit. Interacts with proteins S7 and S18. Binds to IF-3.</text>
</comment>
<comment type="similarity">
    <text evidence="1 8 9">Belongs to the universal ribosomal protein uS11 family.</text>
</comment>
<comment type="caution">
    <text evidence="11">The sequence shown here is derived from an EMBL/GenBank/DDBJ whole genome shotgun (WGS) entry which is preliminary data.</text>
</comment>
<dbReference type="AlphaFoldDB" id="A0A4R9LYE3"/>
<evidence type="ECO:0000256" key="6">
    <source>
        <dbReference type="ARBA" id="ARBA00035160"/>
    </source>
</evidence>
<evidence type="ECO:0000256" key="2">
    <source>
        <dbReference type="ARBA" id="ARBA00022730"/>
    </source>
</evidence>